<dbReference type="STRING" id="743788.S8E966"/>
<dbReference type="OrthoDB" id="2799577at2759"/>
<dbReference type="HOGENOM" id="CLU_006344_5_1_1"/>
<keyword evidence="2" id="KW-1185">Reference proteome</keyword>
<gene>
    <name evidence="1" type="ORF">FOMPIDRAFT_1123674</name>
</gene>
<dbReference type="eggNOG" id="ENOG502R100">
    <property type="taxonomic scope" value="Eukaryota"/>
</dbReference>
<evidence type="ECO:0000313" key="1">
    <source>
        <dbReference type="EMBL" id="EPS99858.1"/>
    </source>
</evidence>
<dbReference type="Pfam" id="PF18759">
    <property type="entry name" value="Plavaka"/>
    <property type="match status" value="1"/>
</dbReference>
<protein>
    <submittedName>
        <fullName evidence="1">Uncharacterized protein</fullName>
    </submittedName>
</protein>
<proteinExistence type="predicted"/>
<dbReference type="InterPro" id="IPR041078">
    <property type="entry name" value="Plavaka"/>
</dbReference>
<dbReference type="Proteomes" id="UP000015241">
    <property type="component" value="Unassembled WGS sequence"/>
</dbReference>
<dbReference type="InParanoid" id="S8E966"/>
<sequence length="223" mass="26153">LLDDDEDMRVEDIDEMAGEVIGSRETVREDWRKHFAQQREEKRLSSKGKVDNPASELWQPFESELDWQVGSWAINEEVHKSAVDHLLSIPGFREKLGLSYHNMRALLQKVDSMPTRAEWQEEWLTFKDRPGERHLVQFRDIIEAIRTLLRNPTHADRIIYRPSNLFSSSARNNRIYLEMWTGKWWHALQVSEYVLGLGEFQALILTCSCLFRASCLVDPPSRL</sequence>
<dbReference type="AlphaFoldDB" id="S8E966"/>
<accession>S8E966</accession>
<evidence type="ECO:0000313" key="2">
    <source>
        <dbReference type="Proteomes" id="UP000015241"/>
    </source>
</evidence>
<reference evidence="1 2" key="1">
    <citation type="journal article" date="2012" name="Science">
        <title>The Paleozoic origin of enzymatic lignin decomposition reconstructed from 31 fungal genomes.</title>
        <authorList>
            <person name="Floudas D."/>
            <person name="Binder M."/>
            <person name="Riley R."/>
            <person name="Barry K."/>
            <person name="Blanchette R.A."/>
            <person name="Henrissat B."/>
            <person name="Martinez A.T."/>
            <person name="Otillar R."/>
            <person name="Spatafora J.W."/>
            <person name="Yadav J.S."/>
            <person name="Aerts A."/>
            <person name="Benoit I."/>
            <person name="Boyd A."/>
            <person name="Carlson A."/>
            <person name="Copeland A."/>
            <person name="Coutinho P.M."/>
            <person name="de Vries R.P."/>
            <person name="Ferreira P."/>
            <person name="Findley K."/>
            <person name="Foster B."/>
            <person name="Gaskell J."/>
            <person name="Glotzer D."/>
            <person name="Gorecki P."/>
            <person name="Heitman J."/>
            <person name="Hesse C."/>
            <person name="Hori C."/>
            <person name="Igarashi K."/>
            <person name="Jurgens J.A."/>
            <person name="Kallen N."/>
            <person name="Kersten P."/>
            <person name="Kohler A."/>
            <person name="Kuees U."/>
            <person name="Kumar T.K.A."/>
            <person name="Kuo A."/>
            <person name="LaButti K."/>
            <person name="Larrondo L.F."/>
            <person name="Lindquist E."/>
            <person name="Ling A."/>
            <person name="Lombard V."/>
            <person name="Lucas S."/>
            <person name="Lundell T."/>
            <person name="Martin R."/>
            <person name="McLaughlin D.J."/>
            <person name="Morgenstern I."/>
            <person name="Morin E."/>
            <person name="Murat C."/>
            <person name="Nagy L.G."/>
            <person name="Nolan M."/>
            <person name="Ohm R.A."/>
            <person name="Patyshakuliyeva A."/>
            <person name="Rokas A."/>
            <person name="Ruiz-Duenas F.J."/>
            <person name="Sabat G."/>
            <person name="Salamov A."/>
            <person name="Samejima M."/>
            <person name="Schmutz J."/>
            <person name="Slot J.C."/>
            <person name="St John F."/>
            <person name="Stenlid J."/>
            <person name="Sun H."/>
            <person name="Sun S."/>
            <person name="Syed K."/>
            <person name="Tsang A."/>
            <person name="Wiebenga A."/>
            <person name="Young D."/>
            <person name="Pisabarro A."/>
            <person name="Eastwood D.C."/>
            <person name="Martin F."/>
            <person name="Cullen D."/>
            <person name="Grigoriev I.V."/>
            <person name="Hibbett D.S."/>
        </authorList>
    </citation>
    <scope>NUCLEOTIDE SEQUENCE</scope>
    <source>
        <strain evidence="2">FP-58527</strain>
    </source>
</reference>
<organism evidence="1 2">
    <name type="scientific">Fomitopsis schrenkii</name>
    <name type="common">Brown rot fungus</name>
    <dbReference type="NCBI Taxonomy" id="2126942"/>
    <lineage>
        <taxon>Eukaryota</taxon>
        <taxon>Fungi</taxon>
        <taxon>Dikarya</taxon>
        <taxon>Basidiomycota</taxon>
        <taxon>Agaricomycotina</taxon>
        <taxon>Agaricomycetes</taxon>
        <taxon>Polyporales</taxon>
        <taxon>Fomitopsis</taxon>
    </lineage>
</organism>
<dbReference type="EMBL" id="KE504153">
    <property type="protein sequence ID" value="EPS99858.1"/>
    <property type="molecule type" value="Genomic_DNA"/>
</dbReference>
<feature type="non-terminal residue" evidence="1">
    <location>
        <position position="1"/>
    </location>
</feature>
<name>S8E966_FOMSC</name>